<dbReference type="Proteomes" id="UP000306631">
    <property type="component" value="Unassembled WGS sequence"/>
</dbReference>
<accession>A0A4S2CZX6</accession>
<sequence>MRIQHLLLPVSDPGSVARYFSTVLELDTDADQVRIGWSTLQLEPAGDRPVGGVHLAFTVPHNRFVAATAWLDARAQRQRDAEGREHFDFGGSWDAESIYFTGPDGLILELIARRRLPASARTGIFHGSEMTCISEVGLPALSVEAMQAQVEATFGLAPFSTPTPHFAPMGDDEGLLIIVDATRRWFPEQRALPNADGIQVHLGGITPGATLGDEALGWQLRSE</sequence>
<feature type="domain" description="VOC" evidence="1">
    <location>
        <begin position="2"/>
        <end position="113"/>
    </location>
</feature>
<gene>
    <name evidence="2" type="ORF">E5352_09260</name>
</gene>
<dbReference type="OrthoDB" id="9798430at2"/>
<dbReference type="InterPro" id="IPR037523">
    <property type="entry name" value="VOC_core"/>
</dbReference>
<dbReference type="EMBL" id="SRYW01000006">
    <property type="protein sequence ID" value="TGY34619.1"/>
    <property type="molecule type" value="Genomic_DNA"/>
</dbReference>
<evidence type="ECO:0000313" key="2">
    <source>
        <dbReference type="EMBL" id="TGY34619.1"/>
    </source>
</evidence>
<dbReference type="Gene3D" id="3.10.180.10">
    <property type="entry name" value="2,3-Dihydroxybiphenyl 1,2-Dioxygenase, domain 1"/>
    <property type="match status" value="1"/>
</dbReference>
<name>A0A4S2CZX6_STEMA</name>
<protein>
    <submittedName>
        <fullName evidence="2">VOC family protein</fullName>
    </submittedName>
</protein>
<dbReference type="RefSeq" id="WP_136004657.1">
    <property type="nucleotide sequence ID" value="NZ_SRYW01000006.1"/>
</dbReference>
<reference evidence="2 3" key="1">
    <citation type="submission" date="2019-04" db="EMBL/GenBank/DDBJ databases">
        <title>Microbes associate with the intestines of laboratory mice.</title>
        <authorList>
            <person name="Navarre W."/>
            <person name="Wong E."/>
            <person name="Huang K."/>
            <person name="Tropini C."/>
            <person name="Ng K."/>
            <person name="Yu B."/>
        </authorList>
    </citation>
    <scope>NUCLEOTIDE SEQUENCE [LARGE SCALE GENOMIC DNA]</scope>
    <source>
        <strain evidence="2 3">NM62_B4-13</strain>
    </source>
</reference>
<organism evidence="2 3">
    <name type="scientific">Stenotrophomonas maltophilia</name>
    <name type="common">Pseudomonas maltophilia</name>
    <name type="synonym">Xanthomonas maltophilia</name>
    <dbReference type="NCBI Taxonomy" id="40324"/>
    <lineage>
        <taxon>Bacteria</taxon>
        <taxon>Pseudomonadati</taxon>
        <taxon>Pseudomonadota</taxon>
        <taxon>Gammaproteobacteria</taxon>
        <taxon>Lysobacterales</taxon>
        <taxon>Lysobacteraceae</taxon>
        <taxon>Stenotrophomonas</taxon>
        <taxon>Stenotrophomonas maltophilia group</taxon>
    </lineage>
</organism>
<dbReference type="SUPFAM" id="SSF54593">
    <property type="entry name" value="Glyoxalase/Bleomycin resistance protein/Dihydroxybiphenyl dioxygenase"/>
    <property type="match status" value="1"/>
</dbReference>
<comment type="caution">
    <text evidence="2">The sequence shown here is derived from an EMBL/GenBank/DDBJ whole genome shotgun (WGS) entry which is preliminary data.</text>
</comment>
<evidence type="ECO:0000313" key="3">
    <source>
        <dbReference type="Proteomes" id="UP000306631"/>
    </source>
</evidence>
<dbReference type="CDD" id="cd06587">
    <property type="entry name" value="VOC"/>
    <property type="match status" value="1"/>
</dbReference>
<dbReference type="PROSITE" id="PS51819">
    <property type="entry name" value="VOC"/>
    <property type="match status" value="1"/>
</dbReference>
<proteinExistence type="predicted"/>
<dbReference type="InterPro" id="IPR029068">
    <property type="entry name" value="Glyas_Bleomycin-R_OHBP_Dase"/>
</dbReference>
<dbReference type="AlphaFoldDB" id="A0A4S2CZX6"/>
<evidence type="ECO:0000259" key="1">
    <source>
        <dbReference type="PROSITE" id="PS51819"/>
    </source>
</evidence>